<dbReference type="EMBL" id="WNWM01000002">
    <property type="protein sequence ID" value="MUI15387.1"/>
    <property type="molecule type" value="Genomic_DNA"/>
</dbReference>
<dbReference type="NCBIfam" id="TIGR02532">
    <property type="entry name" value="IV_pilin_GFxxxE"/>
    <property type="match status" value="1"/>
</dbReference>
<gene>
    <name evidence="3" type="ORF">GJV26_23450</name>
</gene>
<protein>
    <submittedName>
        <fullName evidence="3">Prepilin-type N-terminal cleavage/methylation domain-containing protein</fullName>
    </submittedName>
</protein>
<evidence type="ECO:0000313" key="4">
    <source>
        <dbReference type="Proteomes" id="UP000431684"/>
    </source>
</evidence>
<evidence type="ECO:0000256" key="2">
    <source>
        <dbReference type="SAM" id="Phobius"/>
    </source>
</evidence>
<feature type="region of interest" description="Disordered" evidence="1">
    <location>
        <begin position="1"/>
        <end position="54"/>
    </location>
</feature>
<dbReference type="InterPro" id="IPR012902">
    <property type="entry name" value="N_methyl_site"/>
</dbReference>
<accession>A0A6I3XG10</accession>
<dbReference type="AlphaFoldDB" id="A0A6I3XG10"/>
<organism evidence="3 4">
    <name type="scientific">Pseudoduganella dura</name>
    <dbReference type="NCBI Taxonomy" id="321982"/>
    <lineage>
        <taxon>Bacteria</taxon>
        <taxon>Pseudomonadati</taxon>
        <taxon>Pseudomonadota</taxon>
        <taxon>Betaproteobacteria</taxon>
        <taxon>Burkholderiales</taxon>
        <taxon>Oxalobacteraceae</taxon>
        <taxon>Telluria group</taxon>
        <taxon>Pseudoduganella</taxon>
    </lineage>
</organism>
<reference evidence="3 4" key="1">
    <citation type="submission" date="2019-11" db="EMBL/GenBank/DDBJ databases">
        <title>Draft Genome Sequences of Six Type Strains of the Genus Massilia.</title>
        <authorList>
            <person name="Miess H."/>
            <person name="Frediansyah A."/>
            <person name="Goeker M."/>
            <person name="Gross H."/>
        </authorList>
    </citation>
    <scope>NUCLEOTIDE SEQUENCE [LARGE SCALE GENOMIC DNA]</scope>
    <source>
        <strain evidence="3 4">DSM 17513</strain>
    </source>
</reference>
<feature type="transmembrane region" description="Helical" evidence="2">
    <location>
        <begin position="62"/>
        <end position="82"/>
    </location>
</feature>
<keyword evidence="2" id="KW-1133">Transmembrane helix</keyword>
<keyword evidence="2" id="KW-0812">Transmembrane</keyword>
<dbReference type="Proteomes" id="UP000431684">
    <property type="component" value="Unassembled WGS sequence"/>
</dbReference>
<proteinExistence type="predicted"/>
<keyword evidence="4" id="KW-1185">Reference proteome</keyword>
<name>A0A6I3XG10_9BURK</name>
<dbReference type="OrthoDB" id="8759738at2"/>
<comment type="caution">
    <text evidence="3">The sequence shown here is derived from an EMBL/GenBank/DDBJ whole genome shotgun (WGS) entry which is preliminary data.</text>
</comment>
<feature type="compositionally biased region" description="Basic residues" evidence="1">
    <location>
        <begin position="1"/>
        <end position="26"/>
    </location>
</feature>
<evidence type="ECO:0000313" key="3">
    <source>
        <dbReference type="EMBL" id="MUI15387.1"/>
    </source>
</evidence>
<dbReference type="Pfam" id="PF07963">
    <property type="entry name" value="N_methyl"/>
    <property type="match status" value="1"/>
</dbReference>
<evidence type="ECO:0000256" key="1">
    <source>
        <dbReference type="SAM" id="MobiDB-lite"/>
    </source>
</evidence>
<sequence length="200" mass="21091">MPRRRRVHCPLRQRHHQGDRHGRRGRQPAVCAGAPGRHEGRQHLPPDHAGGAMTPASMQRGFTLAELLGGLAIAAILVLPLVDMLRAGTKSARSVRAALDLNNDARFALGRIAARAADTIVEPPGAGLTPAALQTRLGFATEGTNLVETGKGVIAANVTAFKLAAPEVVDGLPLLSVEMTLSADGNTITRARALRLKVQP</sequence>
<keyword evidence="2" id="KW-0472">Membrane</keyword>
<feature type="compositionally biased region" description="Basic and acidic residues" evidence="1">
    <location>
        <begin position="36"/>
        <end position="46"/>
    </location>
</feature>